<dbReference type="AlphaFoldDB" id="A0A177L7N8"/>
<keyword evidence="2" id="KW-1185">Reference proteome</keyword>
<sequence length="98" mass="11453">MKDYQERKIGLVDDLLGEFSLVNIYGLGEAKVEVFLNFVEICMTHGILDLHYHNLIYSGGEVDKIDLAICEKYLKILSKEVMKDERKYNDVYKHYGFN</sequence>
<comment type="caution">
    <text evidence="1">The sequence shown here is derived from an EMBL/GenBank/DDBJ whole genome shotgun (WGS) entry which is preliminary data.</text>
</comment>
<accession>A0A177L7N8</accession>
<dbReference type="RefSeq" id="WP_063965359.1">
    <property type="nucleotide sequence ID" value="NZ_JBCNAN010000002.1"/>
</dbReference>
<dbReference type="Proteomes" id="UP000076935">
    <property type="component" value="Unassembled WGS sequence"/>
</dbReference>
<gene>
    <name evidence="1" type="ORF">AWH49_12840</name>
</gene>
<reference evidence="1 2" key="1">
    <citation type="submission" date="2016-01" db="EMBL/GenBank/DDBJ databases">
        <title>Investigation of taxonomic status of Bacillus aminovorans.</title>
        <authorList>
            <person name="Verma A."/>
            <person name="Pal Y."/>
            <person name="Krishnamurthi S."/>
        </authorList>
    </citation>
    <scope>NUCLEOTIDE SEQUENCE [LARGE SCALE GENOMIC DNA]</scope>
    <source>
        <strain evidence="1 2">DSM 1314</strain>
    </source>
</reference>
<dbReference type="EMBL" id="LQWY01000019">
    <property type="protein sequence ID" value="OAH61484.1"/>
    <property type="molecule type" value="Genomic_DNA"/>
</dbReference>
<proteinExistence type="predicted"/>
<protein>
    <submittedName>
        <fullName evidence="1">Uncharacterized protein</fullName>
    </submittedName>
</protein>
<organism evidence="1 2">
    <name type="scientific">Domibacillus aminovorans</name>
    <dbReference type="NCBI Taxonomy" id="29332"/>
    <lineage>
        <taxon>Bacteria</taxon>
        <taxon>Bacillati</taxon>
        <taxon>Bacillota</taxon>
        <taxon>Bacilli</taxon>
        <taxon>Bacillales</taxon>
        <taxon>Bacillaceae</taxon>
        <taxon>Domibacillus</taxon>
    </lineage>
</organism>
<name>A0A177L7N8_9BACI</name>
<evidence type="ECO:0000313" key="2">
    <source>
        <dbReference type="Proteomes" id="UP000076935"/>
    </source>
</evidence>
<evidence type="ECO:0000313" key="1">
    <source>
        <dbReference type="EMBL" id="OAH61484.1"/>
    </source>
</evidence>